<accession>A0A8G2CBD4</accession>
<organism evidence="18 19">
    <name type="scientific">Halodesulfovibrio aestuarii</name>
    <dbReference type="NCBI Taxonomy" id="126333"/>
    <lineage>
        <taxon>Bacteria</taxon>
        <taxon>Pseudomonadati</taxon>
        <taxon>Thermodesulfobacteriota</taxon>
        <taxon>Desulfovibrionia</taxon>
        <taxon>Desulfovibrionales</taxon>
        <taxon>Desulfovibrionaceae</taxon>
        <taxon>Halodesulfovibrio</taxon>
    </lineage>
</organism>
<dbReference type="GO" id="GO:0071555">
    <property type="term" value="P:cell wall organization"/>
    <property type="evidence" value="ECO:0007669"/>
    <property type="project" value="UniProtKB-KW"/>
</dbReference>
<evidence type="ECO:0000256" key="7">
    <source>
        <dbReference type="ARBA" id="ARBA00022741"/>
    </source>
</evidence>
<evidence type="ECO:0000256" key="8">
    <source>
        <dbReference type="ARBA" id="ARBA00022840"/>
    </source>
</evidence>
<evidence type="ECO:0000256" key="4">
    <source>
        <dbReference type="ARBA" id="ARBA00012216"/>
    </source>
</evidence>
<keyword evidence="10 13" id="KW-0573">Peptidoglycan synthesis</keyword>
<keyword evidence="6 13" id="KW-0436">Ligase</keyword>
<feature type="binding site" evidence="15">
    <location>
        <position position="265"/>
    </location>
    <ligand>
        <name>Mg(2+)</name>
        <dbReference type="ChEBI" id="CHEBI:18420"/>
        <label>2</label>
    </ligand>
</feature>
<dbReference type="Gene3D" id="3.30.1490.20">
    <property type="entry name" value="ATP-grasp fold, A domain"/>
    <property type="match status" value="1"/>
</dbReference>
<sequence>MNILLIAGGWSSEREVSLNGAKGIHKALLRLGHSVTFFDPEHSLDGLLAAAREHDFAFINLHGSPGEDGLVQALLESIGCPFQGSRSTGSFLALNKSVTKQVFLDNGLPTPEWEFLAKRPSKDWRPKFSYPLFIKSNTGGSSLGLSRVASDEHLSESLDHLFATESQLIVEPLIEGVEVTCGVLGQVALPPILIEPAEGSAFFDYDAKYRPGGAREICPAPLPETITAKVKHFALKAHEVLGLSGYSRADFIYSPDGSLHLLEVNTLPGMTATSLLPQEAAAVGLSFDALIAKLIQLGLTDNK</sequence>
<evidence type="ECO:0000256" key="15">
    <source>
        <dbReference type="PIRSR" id="PIRSR039102-3"/>
    </source>
</evidence>
<comment type="function">
    <text evidence="13">Cell wall formation.</text>
</comment>
<evidence type="ECO:0000259" key="17">
    <source>
        <dbReference type="PROSITE" id="PS50975"/>
    </source>
</evidence>
<keyword evidence="15" id="KW-0460">Magnesium</keyword>
<dbReference type="GO" id="GO:0008716">
    <property type="term" value="F:D-alanine-D-alanine ligase activity"/>
    <property type="evidence" value="ECO:0007669"/>
    <property type="project" value="UniProtKB-UniRule"/>
</dbReference>
<feature type="domain" description="ATP-grasp" evidence="17">
    <location>
        <begin position="100"/>
        <end position="296"/>
    </location>
</feature>
<reference evidence="18 19" key="1">
    <citation type="submission" date="2016-11" db="EMBL/GenBank/DDBJ databases">
        <authorList>
            <person name="Varghese N."/>
            <person name="Submissions S."/>
        </authorList>
    </citation>
    <scope>NUCLEOTIDE SEQUENCE [LARGE SCALE GENOMIC DNA]</scope>
    <source>
        <strain evidence="18 19">DSM 17919</strain>
    </source>
</reference>
<dbReference type="GO" id="GO:0046872">
    <property type="term" value="F:metal ion binding"/>
    <property type="evidence" value="ECO:0007669"/>
    <property type="project" value="UniProtKB-KW"/>
</dbReference>
<dbReference type="PANTHER" id="PTHR23132:SF23">
    <property type="entry name" value="D-ALANINE--D-ALANINE LIGASE B"/>
    <property type="match status" value="1"/>
</dbReference>
<dbReference type="NCBIfam" id="TIGR01205">
    <property type="entry name" value="D_ala_D_alaTIGR"/>
    <property type="match status" value="1"/>
</dbReference>
<dbReference type="AlphaFoldDB" id="A0A8G2CBD4"/>
<dbReference type="InterPro" id="IPR013815">
    <property type="entry name" value="ATP_grasp_subdomain_1"/>
</dbReference>
<keyword evidence="8 16" id="KW-0067">ATP-binding</keyword>
<evidence type="ECO:0000256" key="5">
    <source>
        <dbReference type="ARBA" id="ARBA00022490"/>
    </source>
</evidence>
<dbReference type="PIRSF" id="PIRSF039102">
    <property type="entry name" value="Ddl/VanB"/>
    <property type="match status" value="1"/>
</dbReference>
<keyword evidence="5 13" id="KW-0963">Cytoplasm</keyword>
<feature type="binding site" evidence="15">
    <location>
        <position position="263"/>
    </location>
    <ligand>
        <name>Mg(2+)</name>
        <dbReference type="ChEBI" id="CHEBI:18420"/>
        <label>1</label>
    </ligand>
</feature>
<evidence type="ECO:0000256" key="16">
    <source>
        <dbReference type="PROSITE-ProRule" id="PRU00409"/>
    </source>
</evidence>
<evidence type="ECO:0000256" key="3">
    <source>
        <dbReference type="ARBA" id="ARBA00010871"/>
    </source>
</evidence>
<keyword evidence="7 16" id="KW-0547">Nucleotide-binding</keyword>
<keyword evidence="9 13" id="KW-0133">Cell shape</keyword>
<dbReference type="PROSITE" id="PS00843">
    <property type="entry name" value="DALA_DALA_LIGASE_1"/>
    <property type="match status" value="1"/>
</dbReference>
<dbReference type="PROSITE" id="PS50975">
    <property type="entry name" value="ATP_GRASP"/>
    <property type="match status" value="1"/>
</dbReference>
<dbReference type="Gene3D" id="3.30.470.20">
    <property type="entry name" value="ATP-grasp fold, B domain"/>
    <property type="match status" value="1"/>
</dbReference>
<evidence type="ECO:0000313" key="19">
    <source>
        <dbReference type="Proteomes" id="UP000184001"/>
    </source>
</evidence>
<feature type="binding site" evidence="15">
    <location>
        <position position="250"/>
    </location>
    <ligand>
        <name>Mg(2+)</name>
        <dbReference type="ChEBI" id="CHEBI:18420"/>
        <label>1</label>
    </ligand>
</feature>
<feature type="active site" evidence="14">
    <location>
        <position position="13"/>
    </location>
</feature>
<comment type="catalytic activity">
    <reaction evidence="12 13">
        <text>2 D-alanine + ATP = D-alanyl-D-alanine + ADP + phosphate + H(+)</text>
        <dbReference type="Rhea" id="RHEA:11224"/>
        <dbReference type="ChEBI" id="CHEBI:15378"/>
        <dbReference type="ChEBI" id="CHEBI:30616"/>
        <dbReference type="ChEBI" id="CHEBI:43474"/>
        <dbReference type="ChEBI" id="CHEBI:57416"/>
        <dbReference type="ChEBI" id="CHEBI:57822"/>
        <dbReference type="ChEBI" id="CHEBI:456216"/>
        <dbReference type="EC" id="6.3.2.4"/>
    </reaction>
</comment>
<dbReference type="GO" id="GO:0005737">
    <property type="term" value="C:cytoplasm"/>
    <property type="evidence" value="ECO:0007669"/>
    <property type="project" value="UniProtKB-SubCell"/>
</dbReference>
<dbReference type="InterPro" id="IPR000291">
    <property type="entry name" value="D-Ala_lig_Van_CS"/>
</dbReference>
<evidence type="ECO:0000256" key="12">
    <source>
        <dbReference type="ARBA" id="ARBA00047614"/>
    </source>
</evidence>
<evidence type="ECO:0000313" key="18">
    <source>
        <dbReference type="EMBL" id="SHJ52873.1"/>
    </source>
</evidence>
<dbReference type="InterPro" id="IPR011095">
    <property type="entry name" value="Dala_Dala_lig_C"/>
</dbReference>
<evidence type="ECO:0000256" key="11">
    <source>
        <dbReference type="ARBA" id="ARBA00023316"/>
    </source>
</evidence>
<keyword evidence="15" id="KW-0464">Manganese</keyword>
<evidence type="ECO:0000256" key="9">
    <source>
        <dbReference type="ARBA" id="ARBA00022960"/>
    </source>
</evidence>
<comment type="cofactor">
    <cofactor evidence="15">
        <name>Mg(2+)</name>
        <dbReference type="ChEBI" id="CHEBI:18420"/>
    </cofactor>
    <cofactor evidence="15">
        <name>Mn(2+)</name>
        <dbReference type="ChEBI" id="CHEBI:29035"/>
    </cofactor>
    <text evidence="15">Binds 2 magnesium or manganese ions per subunit.</text>
</comment>
<dbReference type="PROSITE" id="PS00844">
    <property type="entry name" value="DALA_DALA_LIGASE_2"/>
    <property type="match status" value="1"/>
</dbReference>
<evidence type="ECO:0000256" key="1">
    <source>
        <dbReference type="ARBA" id="ARBA00001936"/>
    </source>
</evidence>
<protein>
    <recommendedName>
        <fullName evidence="4 13">D-alanine--D-alanine ligase</fullName>
        <ecNumber evidence="4 13">6.3.2.4</ecNumber>
    </recommendedName>
    <alternativeName>
        <fullName evidence="13">D-Ala-D-Ala ligase</fullName>
    </alternativeName>
    <alternativeName>
        <fullName evidence="13">D-alanylalanine synthetase</fullName>
    </alternativeName>
</protein>
<feature type="active site" evidence="14">
    <location>
        <position position="274"/>
    </location>
</feature>
<evidence type="ECO:0000256" key="13">
    <source>
        <dbReference type="HAMAP-Rule" id="MF_00047"/>
    </source>
</evidence>
<name>A0A8G2CBD4_9BACT</name>
<gene>
    <name evidence="13" type="primary">ddl</name>
    <name evidence="18" type="ORF">SAMN05660830_02629</name>
</gene>
<dbReference type="Proteomes" id="UP000184001">
    <property type="component" value="Unassembled WGS sequence"/>
</dbReference>
<keyword evidence="15" id="KW-0479">Metal-binding</keyword>
<keyword evidence="11 13" id="KW-0961">Cell wall biogenesis/degradation</keyword>
<dbReference type="NCBIfam" id="NF002378">
    <property type="entry name" value="PRK01372.1"/>
    <property type="match status" value="1"/>
</dbReference>
<evidence type="ECO:0000256" key="6">
    <source>
        <dbReference type="ARBA" id="ARBA00022598"/>
    </source>
</evidence>
<dbReference type="SUPFAM" id="SSF52440">
    <property type="entry name" value="PreATP-grasp domain"/>
    <property type="match status" value="1"/>
</dbReference>
<dbReference type="GO" id="GO:0009252">
    <property type="term" value="P:peptidoglycan biosynthetic process"/>
    <property type="evidence" value="ECO:0007669"/>
    <property type="project" value="UniProtKB-UniRule"/>
</dbReference>
<dbReference type="InterPro" id="IPR016185">
    <property type="entry name" value="PreATP-grasp_dom_sf"/>
</dbReference>
<comment type="similarity">
    <text evidence="3 13">Belongs to the D-alanine--D-alanine ligase family.</text>
</comment>
<dbReference type="UniPathway" id="UPA00219"/>
<dbReference type="SUPFAM" id="SSF56059">
    <property type="entry name" value="Glutathione synthetase ATP-binding domain-like"/>
    <property type="match status" value="1"/>
</dbReference>
<feature type="binding site" evidence="15">
    <location>
        <position position="263"/>
    </location>
    <ligand>
        <name>Mg(2+)</name>
        <dbReference type="ChEBI" id="CHEBI:18420"/>
        <label>2</label>
    </ligand>
</feature>
<comment type="caution">
    <text evidence="18">The sequence shown here is derived from an EMBL/GenBank/DDBJ whole genome shotgun (WGS) entry which is preliminary data.</text>
</comment>
<comment type="subcellular location">
    <subcellularLocation>
        <location evidence="2 13">Cytoplasm</location>
    </subcellularLocation>
</comment>
<dbReference type="GO" id="GO:0005524">
    <property type="term" value="F:ATP binding"/>
    <property type="evidence" value="ECO:0007669"/>
    <property type="project" value="UniProtKB-UniRule"/>
</dbReference>
<evidence type="ECO:0000256" key="14">
    <source>
        <dbReference type="PIRSR" id="PIRSR039102-1"/>
    </source>
</evidence>
<feature type="active site" evidence="14">
    <location>
        <position position="141"/>
    </location>
</feature>
<comment type="cofactor">
    <cofactor evidence="1">
        <name>Mn(2+)</name>
        <dbReference type="ChEBI" id="CHEBI:29035"/>
    </cofactor>
</comment>
<evidence type="ECO:0000256" key="10">
    <source>
        <dbReference type="ARBA" id="ARBA00022984"/>
    </source>
</evidence>
<dbReference type="Gene3D" id="3.40.50.20">
    <property type="match status" value="1"/>
</dbReference>
<dbReference type="Pfam" id="PF07478">
    <property type="entry name" value="Dala_Dala_lig_C"/>
    <property type="match status" value="1"/>
</dbReference>
<dbReference type="EMBL" id="FQZR01000007">
    <property type="protein sequence ID" value="SHJ52873.1"/>
    <property type="molecule type" value="Genomic_DNA"/>
</dbReference>
<dbReference type="GO" id="GO:0008360">
    <property type="term" value="P:regulation of cell shape"/>
    <property type="evidence" value="ECO:0007669"/>
    <property type="project" value="UniProtKB-KW"/>
</dbReference>
<dbReference type="InterPro" id="IPR011761">
    <property type="entry name" value="ATP-grasp"/>
</dbReference>
<comment type="pathway">
    <text evidence="13">Cell wall biogenesis; peptidoglycan biosynthesis.</text>
</comment>
<dbReference type="HAMAP" id="MF_00047">
    <property type="entry name" value="Dala_Dala_lig"/>
    <property type="match status" value="1"/>
</dbReference>
<dbReference type="InterPro" id="IPR005905">
    <property type="entry name" value="D_ala_D_ala"/>
</dbReference>
<dbReference type="EC" id="6.3.2.4" evidence="4 13"/>
<proteinExistence type="inferred from homology"/>
<dbReference type="RefSeq" id="WP_019999666.1">
    <property type="nucleotide sequence ID" value="NZ_CP192217.1"/>
</dbReference>
<dbReference type="PANTHER" id="PTHR23132">
    <property type="entry name" value="D-ALANINE--D-ALANINE LIGASE"/>
    <property type="match status" value="1"/>
</dbReference>
<evidence type="ECO:0000256" key="2">
    <source>
        <dbReference type="ARBA" id="ARBA00004496"/>
    </source>
</evidence>